<feature type="transmembrane region" description="Helical" evidence="1">
    <location>
        <begin position="71"/>
        <end position="95"/>
    </location>
</feature>
<dbReference type="InterPro" id="IPR011701">
    <property type="entry name" value="MFS"/>
</dbReference>
<name>A0A183HZG0_9BILA</name>
<feature type="transmembrane region" description="Helical" evidence="1">
    <location>
        <begin position="418"/>
        <end position="439"/>
    </location>
</feature>
<dbReference type="GO" id="GO:0022857">
    <property type="term" value="F:transmembrane transporter activity"/>
    <property type="evidence" value="ECO:0007669"/>
    <property type="project" value="InterPro"/>
</dbReference>
<keyword evidence="1" id="KW-0812">Transmembrane</keyword>
<feature type="transmembrane region" description="Helical" evidence="1">
    <location>
        <begin position="451"/>
        <end position="475"/>
    </location>
</feature>
<feature type="transmembrane region" description="Helical" evidence="1">
    <location>
        <begin position="165"/>
        <end position="187"/>
    </location>
</feature>
<accession>A0A183HZG0</accession>
<feature type="transmembrane region" description="Helical" evidence="1">
    <location>
        <begin position="319"/>
        <end position="339"/>
    </location>
</feature>
<feature type="transmembrane region" description="Helical" evidence="1">
    <location>
        <begin position="138"/>
        <end position="158"/>
    </location>
</feature>
<gene>
    <name evidence="2" type="ORF">OFLC_LOCUS12872</name>
</gene>
<evidence type="ECO:0000256" key="1">
    <source>
        <dbReference type="SAM" id="Phobius"/>
    </source>
</evidence>
<dbReference type="PANTHER" id="PTHR45757:SF23">
    <property type="entry name" value="MAJOR FACILITATOR SUPERFAMILY (MFS) PROFILE DOMAIN-CONTAINING PROTEIN"/>
    <property type="match status" value="1"/>
</dbReference>
<dbReference type="PANTHER" id="PTHR45757">
    <property type="entry name" value="PROTEIN CBG23364-RELATED"/>
    <property type="match status" value="1"/>
</dbReference>
<dbReference type="GO" id="GO:0016020">
    <property type="term" value="C:membrane"/>
    <property type="evidence" value="ECO:0007669"/>
    <property type="project" value="TreeGrafter"/>
</dbReference>
<feature type="transmembrane region" description="Helical" evidence="1">
    <location>
        <begin position="359"/>
        <end position="379"/>
    </location>
</feature>
<sequence>MADIDEIRTKSIPSVANTVYPVSSNDIKEYVDTDKERQVTKIREEGNFTLGCLKLFHTRTSQKLFQVHFRFILVVLVLLCLASIWSNVIAFNFVIVCINNDGNGTLDNDHQKTETTSDSTKLEDQMHESLFTPQQRTYLTSTVAAAALVTNFPLVAAVNRFGIRFIFTILGLLSSFATCILPLAIIRGYYFSIGARILQGISFAVSFPVIGAFTSQWTYYKQNGLFVSILVAYLQLSPALTLPLSGALCSSTLSWPFVCYSHGVASLILFIIFGIFYRDSPEKHPFVNEKERQKIAVGKIECSRGGINRIPYYDILKTGSVWAVWIAAVGNFTCVNMLFLYSPNYLHGVLGMPMTNTGIAAAVPPLLQFLIKLIAGFSSDKVKCLSETGKLRLYNSIAFVGCALFLTILSFIPASWNYAATICLGFAAGCLGFTTGGFFKAAPLVSKHFSPFVTGNVSLGITITMLIVPIMVWGLAPANDIVGWQKIFLTTAAVLLLTNALFCFMCSAEPAAWTADEFDHAVTPFPSALCSQNEKKTPEVNSIK</sequence>
<dbReference type="STRING" id="387005.A0A183HZG0"/>
<protein>
    <submittedName>
        <fullName evidence="4">Transporter, major facilitator family protein</fullName>
    </submittedName>
</protein>
<dbReference type="AlphaFoldDB" id="A0A183HZG0"/>
<reference evidence="2 3" key="2">
    <citation type="submission" date="2018-11" db="EMBL/GenBank/DDBJ databases">
        <authorList>
            <consortium name="Pathogen Informatics"/>
        </authorList>
    </citation>
    <scope>NUCLEOTIDE SEQUENCE [LARGE SCALE GENOMIC DNA]</scope>
</reference>
<evidence type="ECO:0000313" key="3">
    <source>
        <dbReference type="Proteomes" id="UP000267606"/>
    </source>
</evidence>
<dbReference type="Gene3D" id="1.20.1250.20">
    <property type="entry name" value="MFS general substrate transporter like domains"/>
    <property type="match status" value="2"/>
</dbReference>
<organism evidence="4">
    <name type="scientific">Onchocerca flexuosa</name>
    <dbReference type="NCBI Taxonomy" id="387005"/>
    <lineage>
        <taxon>Eukaryota</taxon>
        <taxon>Metazoa</taxon>
        <taxon>Ecdysozoa</taxon>
        <taxon>Nematoda</taxon>
        <taxon>Chromadorea</taxon>
        <taxon>Rhabditida</taxon>
        <taxon>Spirurina</taxon>
        <taxon>Spiruromorpha</taxon>
        <taxon>Filarioidea</taxon>
        <taxon>Onchocercidae</taxon>
        <taxon>Onchocerca</taxon>
    </lineage>
</organism>
<dbReference type="Pfam" id="PF07690">
    <property type="entry name" value="MFS_1"/>
    <property type="match status" value="1"/>
</dbReference>
<dbReference type="WBParaSite" id="OFLC_0001287301-mRNA-1">
    <property type="protein sequence ID" value="OFLC_0001287301-mRNA-1"/>
    <property type="gene ID" value="OFLC_0001287301"/>
</dbReference>
<evidence type="ECO:0000313" key="2">
    <source>
        <dbReference type="EMBL" id="VDP12370.1"/>
    </source>
</evidence>
<dbReference type="EMBL" id="UZAJ01039960">
    <property type="protein sequence ID" value="VDP12370.1"/>
    <property type="molecule type" value="Genomic_DNA"/>
</dbReference>
<reference evidence="4" key="1">
    <citation type="submission" date="2016-06" db="UniProtKB">
        <authorList>
            <consortium name="WormBaseParasite"/>
        </authorList>
    </citation>
    <scope>IDENTIFICATION</scope>
</reference>
<feature type="transmembrane region" description="Helical" evidence="1">
    <location>
        <begin position="193"/>
        <end position="213"/>
    </location>
</feature>
<dbReference type="SUPFAM" id="SSF103473">
    <property type="entry name" value="MFS general substrate transporter"/>
    <property type="match status" value="1"/>
</dbReference>
<keyword evidence="1" id="KW-1133">Transmembrane helix</keyword>
<keyword evidence="1" id="KW-0472">Membrane</keyword>
<feature type="transmembrane region" description="Helical" evidence="1">
    <location>
        <begin position="391"/>
        <end position="412"/>
    </location>
</feature>
<feature type="transmembrane region" description="Helical" evidence="1">
    <location>
        <begin position="487"/>
        <end position="508"/>
    </location>
</feature>
<feature type="transmembrane region" description="Helical" evidence="1">
    <location>
        <begin position="225"/>
        <end position="248"/>
    </location>
</feature>
<dbReference type="InterPro" id="IPR036259">
    <property type="entry name" value="MFS_trans_sf"/>
</dbReference>
<proteinExistence type="predicted"/>
<evidence type="ECO:0000313" key="4">
    <source>
        <dbReference type="WBParaSite" id="OFLC_0001287301-mRNA-1"/>
    </source>
</evidence>
<feature type="transmembrane region" description="Helical" evidence="1">
    <location>
        <begin position="254"/>
        <end position="277"/>
    </location>
</feature>
<dbReference type="Proteomes" id="UP000267606">
    <property type="component" value="Unassembled WGS sequence"/>
</dbReference>
<keyword evidence="3" id="KW-1185">Reference proteome</keyword>